<proteinExistence type="inferred from homology"/>
<evidence type="ECO:0000313" key="5">
    <source>
        <dbReference type="EMBL" id="UOO87895.1"/>
    </source>
</evidence>
<reference evidence="5 6" key="1">
    <citation type="journal article" date="2022" name="Res Sq">
        <title>Evolution of multicellular longitudinally dividing oral cavity symbionts (Neisseriaceae).</title>
        <authorList>
            <person name="Nyongesa S."/>
            <person name="Weber P."/>
            <person name="Bernet E."/>
            <person name="Pullido F."/>
            <person name="Nieckarz M."/>
            <person name="Delaby M."/>
            <person name="Nieves C."/>
            <person name="Viehboeck T."/>
            <person name="Krause N."/>
            <person name="Rivera-Millot A."/>
            <person name="Nakamura A."/>
            <person name="Vischer N."/>
            <person name="VanNieuwenhze M."/>
            <person name="Brun Y."/>
            <person name="Cava F."/>
            <person name="Bulgheresi S."/>
            <person name="Veyrier F."/>
        </authorList>
    </citation>
    <scope>NUCLEOTIDE SEQUENCE [LARGE SCALE GENOMIC DNA]</scope>
    <source>
        <strain evidence="5 6">SN4</strain>
    </source>
</reference>
<accession>A0ABY4DWK8</accession>
<gene>
    <name evidence="5" type="ORF">LVJ82_10365</name>
</gene>
<dbReference type="PANTHER" id="PTHR34596:SF2">
    <property type="entry name" value="CHITOPORIN"/>
    <property type="match status" value="1"/>
</dbReference>
<organism evidence="5 6">
    <name type="scientific">Vitreoscilla massiliensis</name>
    <dbReference type="NCBI Taxonomy" id="1689272"/>
    <lineage>
        <taxon>Bacteria</taxon>
        <taxon>Pseudomonadati</taxon>
        <taxon>Pseudomonadota</taxon>
        <taxon>Betaproteobacteria</taxon>
        <taxon>Neisseriales</taxon>
        <taxon>Neisseriaceae</taxon>
        <taxon>Vitreoscilla</taxon>
    </lineage>
</organism>
<dbReference type="Proteomes" id="UP000832011">
    <property type="component" value="Chromosome"/>
</dbReference>
<evidence type="ECO:0000313" key="6">
    <source>
        <dbReference type="Proteomes" id="UP000832011"/>
    </source>
</evidence>
<evidence type="ECO:0000256" key="1">
    <source>
        <dbReference type="ARBA" id="ARBA00009075"/>
    </source>
</evidence>
<keyword evidence="3 4" id="KW-0732">Signal</keyword>
<name>A0ABY4DWK8_9NEIS</name>
<keyword evidence="6" id="KW-1185">Reference proteome</keyword>
<dbReference type="InterPro" id="IPR005318">
    <property type="entry name" value="OM_porin_bac"/>
</dbReference>
<sequence>MKLPLMYGLPLAALCALPQYGLANETSPPQDTANSGSVWESPFFDDAKVSVLNRNYYFNRDFRHSGANPSGTNQFKPASERNGYRSEWAHGIVVDVQSGYTPGVVGFGVDAQALIGVRLDSSGARTGTGLIPVGKDGEPAHSWGEVSGAVKAKVGKTVLKYGTQMPNVPVLSVHNARLLPATVSGVSLESNDINNLNLQAAWFTHTNAIDGTNHDDRFNTDYGLAIQAKRAGYVGGTYKWSPDTQASVYVGHLKDVWNQYYVQGNHTWRFDNNTFVKLNGVGYWNRDTGKSMAGSIDSKLLGTNLTYGNATHSISAGYQQVFGDEPLDYIGFRTIGGNVNFANIGNVSPFAEANEKSWQLRYDLDFKTLGVPGLSFTGRYIKGFDMDNSGSNNQVYQNALKGYTYRDGDSHWERDFELKYVFQSGAAKGLSLRLRQATLRASTGYRYNNMDEVRIIAEYPWSL</sequence>
<dbReference type="Gene3D" id="2.40.160.10">
    <property type="entry name" value="Porin"/>
    <property type="match status" value="1"/>
</dbReference>
<feature type="chain" id="PRO_5045188932" evidence="4">
    <location>
        <begin position="24"/>
        <end position="463"/>
    </location>
</feature>
<keyword evidence="2" id="KW-0813">Transport</keyword>
<protein>
    <submittedName>
        <fullName evidence="5">OprD family porin</fullName>
    </submittedName>
</protein>
<dbReference type="InterPro" id="IPR023614">
    <property type="entry name" value="Porin_dom_sf"/>
</dbReference>
<dbReference type="Pfam" id="PF03573">
    <property type="entry name" value="OprD"/>
    <property type="match status" value="1"/>
</dbReference>
<comment type="similarity">
    <text evidence="1">Belongs to the outer membrane porin (Opr) (TC 1.B.25) family.</text>
</comment>
<evidence type="ECO:0000256" key="4">
    <source>
        <dbReference type="SAM" id="SignalP"/>
    </source>
</evidence>
<evidence type="ECO:0000256" key="3">
    <source>
        <dbReference type="ARBA" id="ARBA00022729"/>
    </source>
</evidence>
<dbReference type="PANTHER" id="PTHR34596">
    <property type="entry name" value="CHITOPORIN"/>
    <property type="match status" value="1"/>
</dbReference>
<feature type="signal peptide" evidence="4">
    <location>
        <begin position="1"/>
        <end position="23"/>
    </location>
</feature>
<dbReference type="EMBL" id="CP091511">
    <property type="protein sequence ID" value="UOO87895.1"/>
    <property type="molecule type" value="Genomic_DNA"/>
</dbReference>
<evidence type="ECO:0000256" key="2">
    <source>
        <dbReference type="ARBA" id="ARBA00022448"/>
    </source>
</evidence>
<dbReference type="RefSeq" id="WP_159061434.1">
    <property type="nucleotide sequence ID" value="NZ_CABKVG010000009.1"/>
</dbReference>